<evidence type="ECO:0000313" key="3">
    <source>
        <dbReference type="EMBL" id="MCA9382476.1"/>
    </source>
</evidence>
<comment type="caution">
    <text evidence="3">The sequence shown here is derived from an EMBL/GenBank/DDBJ whole genome shotgun (WGS) entry which is preliminary data.</text>
</comment>
<feature type="region of interest" description="Disordered" evidence="1">
    <location>
        <begin position="1"/>
        <end position="26"/>
    </location>
</feature>
<accession>A0A955L3W2</accession>
<evidence type="ECO:0000256" key="1">
    <source>
        <dbReference type="SAM" id="MobiDB-lite"/>
    </source>
</evidence>
<dbReference type="AlphaFoldDB" id="A0A955L3W2"/>
<keyword evidence="2" id="KW-0812">Transmembrane</keyword>
<feature type="transmembrane region" description="Helical" evidence="2">
    <location>
        <begin position="36"/>
        <end position="64"/>
    </location>
</feature>
<sequence length="193" mass="20984">MDTENPETVPQPAEPTNVSQQSQQQVPEEKKSNKKLYIALGCLVLIIVVPVLGFICTTAGFFALNPTELFDEARYTTAKQDVDALHSGLRQYVLRDLDGQLVDLSEACLNGQALPVINSADGLDPTEGGDVSSLSICLSNYLSEIPTPPDGFEYRWGVDNAVNPTMLYVGATVTDSADEEMAPDYIQDGIYSY</sequence>
<dbReference type="Proteomes" id="UP000782843">
    <property type="component" value="Unassembled WGS sequence"/>
</dbReference>
<evidence type="ECO:0000313" key="4">
    <source>
        <dbReference type="Proteomes" id="UP000782843"/>
    </source>
</evidence>
<evidence type="ECO:0000256" key="2">
    <source>
        <dbReference type="SAM" id="Phobius"/>
    </source>
</evidence>
<reference evidence="3" key="1">
    <citation type="submission" date="2020-04" db="EMBL/GenBank/DDBJ databases">
        <authorList>
            <person name="Zhang T."/>
        </authorList>
    </citation>
    <scope>NUCLEOTIDE SEQUENCE</scope>
    <source>
        <strain evidence="3">HKST-UBA10</strain>
    </source>
</reference>
<name>A0A955L3W2_9BACT</name>
<dbReference type="EMBL" id="JAGQLG010000145">
    <property type="protein sequence ID" value="MCA9382476.1"/>
    <property type="molecule type" value="Genomic_DNA"/>
</dbReference>
<keyword evidence="2" id="KW-0472">Membrane</keyword>
<organism evidence="3 4">
    <name type="scientific">Candidatus Dojkabacteria bacterium</name>
    <dbReference type="NCBI Taxonomy" id="2099670"/>
    <lineage>
        <taxon>Bacteria</taxon>
        <taxon>Candidatus Dojkabacteria</taxon>
    </lineage>
</organism>
<gene>
    <name evidence="3" type="ORF">KC660_03660</name>
</gene>
<keyword evidence="2" id="KW-1133">Transmembrane helix</keyword>
<proteinExistence type="predicted"/>
<protein>
    <submittedName>
        <fullName evidence="3">Uncharacterized protein</fullName>
    </submittedName>
</protein>
<reference evidence="3" key="2">
    <citation type="journal article" date="2021" name="Microbiome">
        <title>Successional dynamics and alternative stable states in a saline activated sludge microbial community over 9 years.</title>
        <authorList>
            <person name="Wang Y."/>
            <person name="Ye J."/>
            <person name="Ju F."/>
            <person name="Liu L."/>
            <person name="Boyd J.A."/>
            <person name="Deng Y."/>
            <person name="Parks D.H."/>
            <person name="Jiang X."/>
            <person name="Yin X."/>
            <person name="Woodcroft B.J."/>
            <person name="Tyson G.W."/>
            <person name="Hugenholtz P."/>
            <person name="Polz M.F."/>
            <person name="Zhang T."/>
        </authorList>
    </citation>
    <scope>NUCLEOTIDE SEQUENCE</scope>
    <source>
        <strain evidence="3">HKST-UBA10</strain>
    </source>
</reference>